<dbReference type="GO" id="GO:1990254">
    <property type="term" value="F:keratin filament binding"/>
    <property type="evidence" value="ECO:0007669"/>
    <property type="project" value="TreeGrafter"/>
</dbReference>
<feature type="compositionally biased region" description="Basic and acidic residues" evidence="7">
    <location>
        <begin position="3122"/>
        <end position="3131"/>
    </location>
</feature>
<dbReference type="PANTHER" id="PTHR23169">
    <property type="entry name" value="ENVOPLAKIN"/>
    <property type="match status" value="1"/>
</dbReference>
<evidence type="ECO:0000256" key="6">
    <source>
        <dbReference type="ARBA" id="ARBA00023054"/>
    </source>
</evidence>
<dbReference type="InterPro" id="IPR043197">
    <property type="entry name" value="Plakin"/>
</dbReference>
<feature type="compositionally biased region" description="Basic and acidic residues" evidence="7">
    <location>
        <begin position="3913"/>
        <end position="3922"/>
    </location>
</feature>
<keyword evidence="3" id="KW-0597">Phosphoprotein</keyword>
<feature type="region of interest" description="Disordered" evidence="7">
    <location>
        <begin position="5052"/>
        <end position="5073"/>
    </location>
</feature>
<dbReference type="SMART" id="SM00250">
    <property type="entry name" value="PLEC"/>
    <property type="match status" value="55"/>
</dbReference>
<accession>A0AAW1BKI3</accession>
<gene>
    <name evidence="8" type="ORF">NXF25_007608</name>
</gene>
<evidence type="ECO:0000256" key="1">
    <source>
        <dbReference type="ARBA" id="ARBA00004282"/>
    </source>
</evidence>
<evidence type="ECO:0000256" key="5">
    <source>
        <dbReference type="ARBA" id="ARBA00022949"/>
    </source>
</evidence>
<feature type="compositionally biased region" description="Acidic residues" evidence="7">
    <location>
        <begin position="4123"/>
        <end position="4133"/>
    </location>
</feature>
<protein>
    <submittedName>
        <fullName evidence="8">Epiplakin-like</fullName>
    </submittedName>
</protein>
<feature type="region of interest" description="Disordered" evidence="7">
    <location>
        <begin position="4895"/>
        <end position="4925"/>
    </location>
</feature>
<dbReference type="GO" id="GO:0070161">
    <property type="term" value="C:anchoring junction"/>
    <property type="evidence" value="ECO:0007669"/>
    <property type="project" value="UniProtKB-SubCell"/>
</dbReference>
<dbReference type="Proteomes" id="UP001474421">
    <property type="component" value="Unassembled WGS sequence"/>
</dbReference>
<comment type="caution">
    <text evidence="8">The sequence shown here is derived from an EMBL/GenBank/DDBJ whole genome shotgun (WGS) entry which is preliminary data.</text>
</comment>
<dbReference type="GO" id="GO:0045110">
    <property type="term" value="P:intermediate filament bundle assembly"/>
    <property type="evidence" value="ECO:0007669"/>
    <property type="project" value="TreeGrafter"/>
</dbReference>
<evidence type="ECO:0000256" key="4">
    <source>
        <dbReference type="ARBA" id="ARBA00022737"/>
    </source>
</evidence>
<evidence type="ECO:0000256" key="2">
    <source>
        <dbReference type="ARBA" id="ARBA00009109"/>
    </source>
</evidence>
<evidence type="ECO:0000256" key="3">
    <source>
        <dbReference type="ARBA" id="ARBA00022553"/>
    </source>
</evidence>
<feature type="region of interest" description="Disordered" evidence="7">
    <location>
        <begin position="4103"/>
        <end position="4134"/>
    </location>
</feature>
<dbReference type="FunFam" id="3.90.1290.10:FF:000001">
    <property type="entry name" value="Plectin a"/>
    <property type="match status" value="11"/>
</dbReference>
<dbReference type="EMBL" id="JAOTOJ010000003">
    <property type="protein sequence ID" value="KAK9402781.1"/>
    <property type="molecule type" value="Genomic_DNA"/>
</dbReference>
<feature type="compositionally biased region" description="Acidic residues" evidence="7">
    <location>
        <begin position="2541"/>
        <end position="2551"/>
    </location>
</feature>
<dbReference type="SUPFAM" id="SSF75399">
    <property type="entry name" value="Plakin repeat"/>
    <property type="match status" value="11"/>
</dbReference>
<feature type="compositionally biased region" description="Basic and acidic residues" evidence="7">
    <location>
        <begin position="4704"/>
        <end position="4713"/>
    </location>
</feature>
<dbReference type="GO" id="GO:0042060">
    <property type="term" value="P:wound healing"/>
    <property type="evidence" value="ECO:0007669"/>
    <property type="project" value="TreeGrafter"/>
</dbReference>
<reference evidence="8 9" key="1">
    <citation type="journal article" date="2024" name="Proc. Natl. Acad. Sci. U.S.A.">
        <title>The genetic regulatory architecture and epigenomic basis for age-related changes in rattlesnake venom.</title>
        <authorList>
            <person name="Hogan M.P."/>
            <person name="Holding M.L."/>
            <person name="Nystrom G.S."/>
            <person name="Colston T.J."/>
            <person name="Bartlett D.A."/>
            <person name="Mason A.J."/>
            <person name="Ellsworth S.A."/>
            <person name="Rautsaw R.M."/>
            <person name="Lawrence K.C."/>
            <person name="Strickland J.L."/>
            <person name="He B."/>
            <person name="Fraser P."/>
            <person name="Margres M.J."/>
            <person name="Gilbert D.M."/>
            <person name="Gibbs H.L."/>
            <person name="Parkinson C.L."/>
            <person name="Rokyta D.R."/>
        </authorList>
    </citation>
    <scope>NUCLEOTIDE SEQUENCE [LARGE SCALE GENOMIC DNA]</scope>
    <source>
        <strain evidence="8">DRR0105</strain>
    </source>
</reference>
<dbReference type="InterPro" id="IPR001101">
    <property type="entry name" value="Plectin_repeat"/>
</dbReference>
<evidence type="ECO:0000256" key="7">
    <source>
        <dbReference type="SAM" id="MobiDB-lite"/>
    </source>
</evidence>
<feature type="compositionally biased region" description="Basic and acidic residues" evidence="7">
    <location>
        <begin position="5274"/>
        <end position="5299"/>
    </location>
</feature>
<dbReference type="Gene3D" id="3.90.1290.10">
    <property type="entry name" value="Plakin repeat"/>
    <property type="match status" value="11"/>
</dbReference>
<feature type="compositionally biased region" description="Acidic residues" evidence="7">
    <location>
        <begin position="3332"/>
        <end position="3342"/>
    </location>
</feature>
<keyword evidence="6" id="KW-0175">Coiled coil</keyword>
<feature type="region of interest" description="Disordered" evidence="7">
    <location>
        <begin position="3913"/>
        <end position="3936"/>
    </location>
</feature>
<dbReference type="GO" id="GO:0005198">
    <property type="term" value="F:structural molecule activity"/>
    <property type="evidence" value="ECO:0007669"/>
    <property type="project" value="TreeGrafter"/>
</dbReference>
<dbReference type="GO" id="GO:0042995">
    <property type="term" value="C:cell projection"/>
    <property type="evidence" value="ECO:0007669"/>
    <property type="project" value="UniProtKB-SubCell"/>
</dbReference>
<feature type="region of interest" description="Disordered" evidence="7">
    <location>
        <begin position="5174"/>
        <end position="5204"/>
    </location>
</feature>
<feature type="compositionally biased region" description="Acidic residues" evidence="7">
    <location>
        <begin position="4914"/>
        <end position="4924"/>
    </location>
</feature>
<feature type="region of interest" description="Disordered" evidence="7">
    <location>
        <begin position="2522"/>
        <end position="2552"/>
    </location>
</feature>
<sequence length="5299" mass="591644">MPAWPEKQLTLCHVAPLSCSIHGGREGSVPGRDPLTIAGGSAAAAAAAAAMEATRPTGSTAPDIRSISGVFVEGSGKTTSLAQALQDHLIQPDVALALLEAQAATGGIVDPVGERLLPVAEALAVGLAGLEMKEKLLHAERAVMGFPDPYTEEKISLYQAIQKELIGRKLGLCLLEAQIATGGVIQPVSGHRVPLPEAYARGYLDEGLSNSLSDPENQEAKGFRDPNTDQMVTYTELMRRCVADPARGLLLLPLKISFPGLRGAVCSQELLNSGVIDAAVFEALQKGEVTMREVAEIDSVQQSTSEIASIAGVAILPTNECKSLYQALVEHLLPPGAAEILMQAQVASSGYLIDPVKNAKFTVAEAVQAGVVGPELFGKLTSAERAVTGYKDPYTGETISLFQAMQKNLVPRNPGLCLLDAQLATGGVIDPDAHHRLPTRVALQRGHLDEETYSLLCNPTEEARGFFEPNSKERLSYGELLLRCVSDPDTGLCLLPLSGHQETIHTFIDHNTKLALKNTTVSVASGRFKGRPVSLWKLLFSEYLTGEQRRALTQQFSSGSLSTQQLADKIRLVVEQTTADSRVIFEGLREKVTPAQLLSSEIINRDLFEKLTQGETLVKEVISMGTVKKYLEGTGSIGGLLLPDSQERMSIYEAKRKGFLRPGTALILLEAQAATGHIIDPVANQRYSVDEALRGNIIGPDMYSKLLAAEKAVTGYKDPYTGNKISLFQAMKKDLIVKEHAIRLLEAQIATGGVIDPVNSHRLPVEVAYKRGFFEKKMSLILSDPNDDTKGFFDPNTHENLTYLQLKEKCIVEPTTGLCLLPLNSKKHQPLDDATKQAFRSSWLFVKHGRFQGQRVSLWDLLNSEYFSEGKRKEVFNHYGLRKITLEEICLALEEEMKKWACIQFPALRGKVSAYHLLERGIIDRALFEEILDGGVSPEDVLRLDSVRRYLYGTGSIGGILLQPSNERLSLYEAMKRDMVVPRVAVPLLEAQAATGFLVDPVSSQRLSLDDAVKKGLVGPELYEVLQQAEEAVTGYRDPFTGKIISLFQAMKKGLLADRKARQLMDAQLATGGVMDPHSGHYVPIEFAQKNGYLDEEFRKTFSDASSDSKAFSTLDRKERVSYGQLMDRCLKEAHSGIRLLPLAETASAPYTEEQIQQRFKETFVEDKGVSLWDLLSSSYFTEEQKSGFLEKYSSGAVSLHQLVSLVQESIDDIEMKAKVQVTFQGLRGAVPAVWLLDVGILSEKTFAELAQGKRSPREISEMESIKPYLQGTGSIAGVFIQSSKEKMGIYQAMQERLLLPGVAAQLLSAQAATGSIMDPASNQRFGVEDAIKSGIVGEELMEELLQAEKAVSGFPDPYSGKPISVCQAIRKELLPARVGIPMLEAQLATGGIIDPVHGHHLPLGAAFKHGLIDEEMQRTLSQDSKESQVFFDPNAQESLTYQQLKDRCIQDPEMGLWLLPLSKEAAFYGDPQAMEVLKSFSVSVSTGRFKGQDVSLWDLLHSEYIPDAKRRELVLRYKETHEELLQEMASSIKKIIEETEQQGKRFTFKGLRKKVSASDLFQSQLIDMTTLDELRQGKTTVQEVSEMDSVKRFLEGCNFIAGVLIEPDREKMSLYQAMRQGLLRPGAALVLLEAQAATGYLIDPVKNKKLSVDEAASAGLIGKEIYEKLLSAEKAVTGYTDPYTKGQISLFEAMNQELIVRSHGIRLLEAQIATGGIIDPVHSHRIPVEVAYKRGYFDEDLNRILLDPTDDTKGFFDPNTHENLTYLQLLERCIQDSESGLYMLQIVRRGETYFYIDEATKEFLRTQTMKVQIGRYKDQVVSVWSLLCSPYIQEQKRKDLVRQYKGEELSLPQLCKTITTIVEETEQANQKLKLKGLRGQEVSAAELFNAEIIDKVTLDRLHLRSLPLQQLTQMDIVKRYLEGTGCIAGVVVAGQGLKLLAYEAMKRGFLSPEHALLLLEAQAATGLLTDLVEEKALSVDQAISLGLVGEEFHKALLLAEKAVIGHTDPSTGDKVSLFQAMKRNLVEKAHALRLLEAQMATGGIIDPIHSHRLPVEVACRRGYLDEETFLLLSDEGLVPKGFVDPNTQERITYTQLLLRCIKDTKTGAYLLPLLEKREYIFVDEKTKCVLSSCKIKAVAKMDSVKRYLEGTNCIAGVMVPSRTDPSRSEKMTIYQAMWKGILRPGTALVLLEAQAATGFIIDPSTNERFSVSQAVEAGVVGEQIQKKLLCAERAVTGYTDPNTGKSISLFQAMKKELILKEHGIRLLEAQIATGGIIDPVHSHRLPVEVAYKRGYFDEEMNRILSDPTDDTKGFFDPNTHENLTYLQLLQRCLPDPETGLLLLHIMDKGWFSSFLNENTRKALQTAKTKIGVGLFQDQEVSAWDLLFSRYILPCKRQDLLRQYKAGTVTLEHLTQNLIAIVTEEEEKRMTVKSPDQQTVPDHQALRTSSIDPANWEIALRSELLPAPSAEQQVSAWDILFSEHFAEHEREELLSRYRRGSLPLKELTKLLIDHLPRTTSSKRHLSTDFHTPSSSGKAEETKEEGEDDAADLGDKEEALKSRMVEVTAAAFHGRKVSVWEVLHSKYIPEEKRKELLQLYQSGILTIDQMETVVSAIVNKTEEMKKTEPSHAPFSSGSWEGPLRNQKVTLQVGEFQGQRVSLWELLFSQSIPESQREELLMKYRLGSLTIQEMITTLTLLYAKDRASSTGEEATLSSQHNELERTLRQVTIDVPVGEFQGSRRSAWELLFSKYVTAAKRQELLQKYQERSVAPGELVQILITLIEEMEEKGNQLKFSGLRKQVSASELFDSRIINQDTLSELAQGTKTVEEVTEMDSVKRYLEGNSCIAGVMVPSRTDPSKSEKMTIYQAMWKGILRPGTALVLLEAQAATGFVTDPLGNKKLSVDDAVSVELVGAELREKLLSAERAVTGYKDPYTGNKLSLFQAMKKGLIVKEHGIRLLEAQIATGGIIDPVHSHRLPVEVAFKRGYFDEEMNRILSDPTDDTKGFFDPNTHENLTYLQLLQRCLPDPETGLLLLHLMDKGWFSSFLNENTRKALQMAKTKIGVGLFQDQEVSVWDLLFSRYILLSKRQDLLRQYKAGTVTIERLTQILIAIVTEAEEKSARPIGHKEAPNKPTTTADAAMDQPSLGEPWMRTLESTTVDIPAGDRQGQRVTLWDLLFSNNISEEKRTELLDLYRSGLLSTERLIRILPTLVATGRKLNVTVRSPDQETAPDHQTLRASSLDLANWESALRSELLPAPSAEQQVSAWDILFSERFAEHEREELLSRYRRGSLPLKELTKLLIDRLPRTTSSKRHLSTDFHTPSSSGKAEETKEEGEDDAADLGDKEEALKSRMVEVTAAAFHGRKVSVWEVLHSKYIPEEKRKELLQLYQSGILTIGQMETVVSAIVNKTEEMKKTEPSHAPFSSGSWEGPLRNQKVTLQVGEFQGQRVSLWELLFSQSIPESQREELLMKYRLGSLTIQEMITTLTLLHAKDRASSPGEEATLSSQHNELERTLRQVTIDVPVGEFQGSRRSAWELLFSKYVTAAKRQELLQKYQERSVAPGELVQILITLIEEMEEKGNQLKFSGLRKQVSASELFDSRIINQDTLSELAQGTKTVGEVTEMDSVKRYLEGNSCIAGVMVPSRTDPSKSEKMTIYQAMWKGILRPGTALVLLEAQAATGFVTDPLGNKKLSVDDAVSVELVGAELREKLLSAERAVTGYKDPYTGNKLSLFQAMKKGLIVKEHGIRLLEAQIATGGIIDPVHSHRLPVEVAFKRGYFDEEMNRILSDPTDDTKGFFDPNTHENLTYLQLLQRCLPDPETGLLLLHLMDKGWFSSFLNENTRKALQMAKTKIGVGLFQDQEVSVWDLLFSRYILLSKRQDLLRQYKAGTVTLERLTQILIAIVTEAEEKSARPIGHKEAPNKPTTTADAAMDQPSLGEPWMRTLESTTVDIPAGDRQGQRVTLWDLLFSNNISEEKRTELLDLYKSRLLSTERLIRILPTLVATGRKLNVTVRSPDQETAPDHQTLRASSLDLANWESALRSELLPAPSAEQQVSAWDILFSERFAEHEREELLSRYRRGSLPLKELTKLLIDRLPRTTSSKHHLSTDFHTPSSSGKAEETKEEGEDDAADLGDKEEALKSRMVEVTAAAFHGRKVSVWEVLHSKYIPEEKRKELLQLYQSGILTIDQMETVVSAIVNKTEEMKKTEPSHAPFSSGSWEGPLRNQKVTLQVGEFQGQRVSLWELLFSQSIPESQREELLMKYRLGSLTIQEMIITLTLLHAKDRASSPGEEATLSSQHNELERTLRQVTIDVPVGEFQGSRRSVWELLFSKYVTAAKRQELLQKYQERSVAPGELVQILITLIEEMEEKGNQLKFSGLRKQVSASELFDSRIINQDTLSELAQGTKTVEEVTEMDSVKRYLEGNSCIAGVMVPSRTDPSKSEKMTIYQAMWKGILRPGTALVLLEAQAATGFVTDPLGNKKLSVDDAVSVELVGAELREKLLSAERAVTGYKDPYTGNKLSLFQAMKKGLIVKEHGIRLLEAQIATGGIIDPVHSHRLPVEVAFKRGYFDEEMNRILSDPTDDTKGFFDPNTHENLTYLQLLQRCLPDPETGLLLLHLMDKGWFSSFLNENTRKALQMAKTKIGVGLFQDQEVSVWDLLFSRYILLSKRQDLLRQYKAGTVTIERLTQILIAIVTEAEEKSARPIGHKEAPNKPTTTADAAVDQPSLGEPWMRTLESTTVDIPAGDRQGQRVTLWDLLFSNNISEGKRTELLDLYKSRLLSTERLIRILPTLVATGRKLNVTVRSPDQETAPDHQTLRASSLDLANWESALRSELLPAPSAEQQVSAWDILFSERFAEHEREELLSRYRRGSLPLKELTKLLIDRLPRTTSSKRHLSTDFHTPSSSGKAEETKEEGEDDAADLGDKEEALKSRMVEVTAAAFHGRKVSVWEVLHSKYIPEEKRKELLQLYQSGILTIDQMETVVSAIVNKTEEMKSGNQYPSQYDLFQYTLELENISAIVRDIKDQRTSVWDPFFSRCVSNHSQEISLLESQGSTGSVPGTAQGMSAPITQMGTSTDGASVFCESAQGYISSPKSSEESLAKSPFHSQSALKSRLLNFPVAEFPGKEASLWDVLPSHYVSEEKQKELLRLHQLGDLNLDQMESVVSDIIHRDKEGGERPSGGFAASSSPDSMAAEDGESQARQLQLKKTLRTTLVPVTVGEYQGQRMCVLDLLFSKYVPQDNRQELLELYRAGALPIEDMISRITVLLEEAESQREKRETKKRDVRRKERQDQGDDP</sequence>
<dbReference type="InterPro" id="IPR035915">
    <property type="entry name" value="Plakin_repeat_sf"/>
</dbReference>
<feature type="region of interest" description="Disordered" evidence="7">
    <location>
        <begin position="4704"/>
        <end position="4724"/>
    </location>
</feature>
<feature type="region of interest" description="Disordered" evidence="7">
    <location>
        <begin position="3122"/>
        <end position="3145"/>
    </location>
</feature>
<proteinExistence type="inferred from homology"/>
<organism evidence="8 9">
    <name type="scientific">Crotalus adamanteus</name>
    <name type="common">Eastern diamondback rattlesnake</name>
    <dbReference type="NCBI Taxonomy" id="8729"/>
    <lineage>
        <taxon>Eukaryota</taxon>
        <taxon>Metazoa</taxon>
        <taxon>Chordata</taxon>
        <taxon>Craniata</taxon>
        <taxon>Vertebrata</taxon>
        <taxon>Euteleostomi</taxon>
        <taxon>Lepidosauria</taxon>
        <taxon>Squamata</taxon>
        <taxon>Bifurcata</taxon>
        <taxon>Unidentata</taxon>
        <taxon>Episquamata</taxon>
        <taxon>Toxicofera</taxon>
        <taxon>Serpentes</taxon>
        <taxon>Colubroidea</taxon>
        <taxon>Viperidae</taxon>
        <taxon>Crotalinae</taxon>
        <taxon>Crotalus</taxon>
    </lineage>
</organism>
<dbReference type="GO" id="GO:0005737">
    <property type="term" value="C:cytoplasm"/>
    <property type="evidence" value="ECO:0007669"/>
    <property type="project" value="TreeGrafter"/>
</dbReference>
<feature type="region of interest" description="Disordered" evidence="7">
    <location>
        <begin position="3313"/>
        <end position="3343"/>
    </location>
</feature>
<keyword evidence="5" id="KW-0965">Cell junction</keyword>
<dbReference type="PANTHER" id="PTHR23169:SF21">
    <property type="entry name" value="EPIPLAKIN"/>
    <property type="match status" value="1"/>
</dbReference>
<feature type="region of interest" description="Disordered" evidence="7">
    <location>
        <begin position="5273"/>
        <end position="5299"/>
    </location>
</feature>
<comment type="similarity">
    <text evidence="2">Belongs to the plakin or cytolinker family.</text>
</comment>
<comment type="subcellular location">
    <subcellularLocation>
        <location evidence="1">Cell junction</location>
    </subcellularLocation>
</comment>
<name>A0AAW1BKI3_CROAD</name>
<dbReference type="Pfam" id="PF00681">
    <property type="entry name" value="Plectin"/>
    <property type="match status" value="23"/>
</dbReference>
<keyword evidence="9" id="KW-1185">Reference proteome</keyword>
<keyword evidence="4" id="KW-0677">Repeat</keyword>
<dbReference type="GO" id="GO:0016020">
    <property type="term" value="C:membrane"/>
    <property type="evidence" value="ECO:0007669"/>
    <property type="project" value="TreeGrafter"/>
</dbReference>
<evidence type="ECO:0000313" key="8">
    <source>
        <dbReference type="EMBL" id="KAK9402781.1"/>
    </source>
</evidence>
<dbReference type="GO" id="GO:0045095">
    <property type="term" value="C:keratin filament"/>
    <property type="evidence" value="ECO:0007669"/>
    <property type="project" value="TreeGrafter"/>
</dbReference>
<evidence type="ECO:0000313" key="9">
    <source>
        <dbReference type="Proteomes" id="UP001474421"/>
    </source>
</evidence>